<evidence type="ECO:0000256" key="3">
    <source>
        <dbReference type="ARBA" id="ARBA00025768"/>
    </source>
</evidence>
<dbReference type="InterPro" id="IPR013641">
    <property type="entry name" value="KTI12/PSTK"/>
</dbReference>
<dbReference type="SUPFAM" id="SSF52540">
    <property type="entry name" value="P-loop containing nucleoside triphosphate hydrolases"/>
    <property type="match status" value="1"/>
</dbReference>
<evidence type="ECO:0000256" key="2">
    <source>
        <dbReference type="ARBA" id="ARBA00022840"/>
    </source>
</evidence>
<keyword evidence="1" id="KW-0547">Nucleotide-binding</keyword>
<sequence length="278" mass="31533">MPLVIISGIPCAGKSQRAQQLVDDWTKRLGTTQSSRQIHWLRDETLGISKTAYDASVAEKRARGQFLSAVERLLSRDDFVIADGLNYIKGLRYQLYCVARAISTPHCVMHVATPTDRAKEWNTQRSDGYPLDMFDNLVSRYEEPNGMTRWDSPLFTVLYTDDAPPLDAIWDALVHRKAPPPLLATAVKPVTATNYLQELDKVTQDIINVLLDAQKDALVDQITVPNVSVKLNMPTQSVNMASLRRLRRQYININRMHVLIGTDRIAEQFVEYLNTNLH</sequence>
<keyword evidence="2" id="KW-0067">ATP-binding</keyword>
<dbReference type="Pfam" id="PF08433">
    <property type="entry name" value="KTI12"/>
    <property type="match status" value="1"/>
</dbReference>
<protein>
    <submittedName>
        <fullName evidence="4">Kti12, chromatin associated</fullName>
    </submittedName>
</protein>
<comment type="caution">
    <text evidence="4">The sequence shown here is derived from an EMBL/GenBank/DDBJ whole genome shotgun (WGS) entry which is preliminary data.</text>
</comment>
<dbReference type="PANTHER" id="PTHR12435">
    <property type="match status" value="1"/>
</dbReference>
<evidence type="ECO:0000256" key="1">
    <source>
        <dbReference type="ARBA" id="ARBA00022741"/>
    </source>
</evidence>
<name>A0A9W8ARG8_9FUNG</name>
<accession>A0A9W8ARG8</accession>
<dbReference type="AlphaFoldDB" id="A0A9W8ARG8"/>
<dbReference type="OrthoDB" id="9972657at2759"/>
<proteinExistence type="inferred from homology"/>
<dbReference type="Gene3D" id="3.40.50.300">
    <property type="entry name" value="P-loop containing nucleotide triphosphate hydrolases"/>
    <property type="match status" value="1"/>
</dbReference>
<gene>
    <name evidence="4" type="primary">KTI12</name>
    <name evidence="4" type="ORF">IWQ62_005187</name>
</gene>
<dbReference type="EMBL" id="JANBPY010002025">
    <property type="protein sequence ID" value="KAJ1956980.1"/>
    <property type="molecule type" value="Genomic_DNA"/>
</dbReference>
<dbReference type="InterPro" id="IPR027417">
    <property type="entry name" value="P-loop_NTPase"/>
</dbReference>
<dbReference type="GO" id="GO:0005524">
    <property type="term" value="F:ATP binding"/>
    <property type="evidence" value="ECO:0007669"/>
    <property type="project" value="UniProtKB-KW"/>
</dbReference>
<keyword evidence="5" id="KW-1185">Reference proteome</keyword>
<dbReference type="Proteomes" id="UP001150925">
    <property type="component" value="Unassembled WGS sequence"/>
</dbReference>
<comment type="similarity">
    <text evidence="3">Belongs to the KTI12 family.</text>
</comment>
<evidence type="ECO:0000313" key="5">
    <source>
        <dbReference type="Proteomes" id="UP001150925"/>
    </source>
</evidence>
<evidence type="ECO:0000313" key="4">
    <source>
        <dbReference type="EMBL" id="KAJ1956980.1"/>
    </source>
</evidence>
<organism evidence="4 5">
    <name type="scientific">Dispira parvispora</name>
    <dbReference type="NCBI Taxonomy" id="1520584"/>
    <lineage>
        <taxon>Eukaryota</taxon>
        <taxon>Fungi</taxon>
        <taxon>Fungi incertae sedis</taxon>
        <taxon>Zoopagomycota</taxon>
        <taxon>Kickxellomycotina</taxon>
        <taxon>Dimargaritomycetes</taxon>
        <taxon>Dimargaritales</taxon>
        <taxon>Dimargaritaceae</taxon>
        <taxon>Dispira</taxon>
    </lineage>
</organism>
<reference evidence="4" key="1">
    <citation type="submission" date="2022-07" db="EMBL/GenBank/DDBJ databases">
        <title>Phylogenomic reconstructions and comparative analyses of Kickxellomycotina fungi.</title>
        <authorList>
            <person name="Reynolds N.K."/>
            <person name="Stajich J.E."/>
            <person name="Barry K."/>
            <person name="Grigoriev I.V."/>
            <person name="Crous P."/>
            <person name="Smith M.E."/>
        </authorList>
    </citation>
    <scope>NUCLEOTIDE SEQUENCE</scope>
    <source>
        <strain evidence="4">RSA 1196</strain>
    </source>
</reference>